<dbReference type="SUPFAM" id="SSF52283">
    <property type="entry name" value="Formate/glycerate dehydrogenase catalytic domain-like"/>
    <property type="match status" value="1"/>
</dbReference>
<evidence type="ECO:0000259" key="5">
    <source>
        <dbReference type="Pfam" id="PF00389"/>
    </source>
</evidence>
<proteinExistence type="inferred from homology"/>
<sequence length="249" mass="26861">MPNLGLIACFNTGYDGIDVDWARSRGVVVTHALNVNHEDVADFAIGQILNIYRKISDGSRWVSDGEWQSNKRLMTTSLAGLRLGIVGLGSIGQALARRADVMRMATSWWAPREKPDVPWPRAPSLIELARWSDVLVISARAGEDNRGLISRSVIEALGPRGTLVNVSRGSLVDEDAVIDALRCGALAAAALDVYQKEPTSPTRWSDVPHAFLSPHIAGVTDLALRRMAALVVANLDAFFNGEPVLTAAA</sequence>
<dbReference type="PANTHER" id="PTHR10996">
    <property type="entry name" value="2-HYDROXYACID DEHYDROGENASE-RELATED"/>
    <property type="match status" value="1"/>
</dbReference>
<evidence type="ECO:0000259" key="6">
    <source>
        <dbReference type="Pfam" id="PF02826"/>
    </source>
</evidence>
<dbReference type="InterPro" id="IPR006139">
    <property type="entry name" value="D-isomer_2_OHA_DH_cat_dom"/>
</dbReference>
<keyword evidence="1" id="KW-0521">NADP</keyword>
<keyword evidence="2 4" id="KW-0560">Oxidoreductase</keyword>
<evidence type="ECO:0000313" key="8">
    <source>
        <dbReference type="Proteomes" id="UP001161580"/>
    </source>
</evidence>
<keyword evidence="3" id="KW-0520">NAD</keyword>
<protein>
    <submittedName>
        <fullName evidence="7">2-hydroxyacid dehydrogenase</fullName>
    </submittedName>
</protein>
<dbReference type="Pfam" id="PF02826">
    <property type="entry name" value="2-Hacid_dh_C"/>
    <property type="match status" value="1"/>
</dbReference>
<dbReference type="GO" id="GO:0005829">
    <property type="term" value="C:cytosol"/>
    <property type="evidence" value="ECO:0007669"/>
    <property type="project" value="TreeGrafter"/>
</dbReference>
<dbReference type="EMBL" id="JALDYZ010000003">
    <property type="protein sequence ID" value="MDI7921812.1"/>
    <property type="molecule type" value="Genomic_DNA"/>
</dbReference>
<dbReference type="InterPro" id="IPR050223">
    <property type="entry name" value="D-isomer_2-hydroxyacid_DH"/>
</dbReference>
<dbReference type="Proteomes" id="UP001161580">
    <property type="component" value="Unassembled WGS sequence"/>
</dbReference>
<dbReference type="InterPro" id="IPR006140">
    <property type="entry name" value="D-isomer_DH_NAD-bd"/>
</dbReference>
<evidence type="ECO:0000256" key="2">
    <source>
        <dbReference type="ARBA" id="ARBA00023002"/>
    </source>
</evidence>
<organism evidence="7 8">
    <name type="scientific">Ferirhizobium litorale</name>
    <dbReference type="NCBI Taxonomy" id="2927786"/>
    <lineage>
        <taxon>Bacteria</taxon>
        <taxon>Pseudomonadati</taxon>
        <taxon>Pseudomonadota</taxon>
        <taxon>Alphaproteobacteria</taxon>
        <taxon>Hyphomicrobiales</taxon>
        <taxon>Rhizobiaceae</taxon>
        <taxon>Ferirhizobium</taxon>
    </lineage>
</organism>
<dbReference type="Pfam" id="PF00389">
    <property type="entry name" value="2-Hacid_dh"/>
    <property type="match status" value="1"/>
</dbReference>
<dbReference type="GO" id="GO:0051287">
    <property type="term" value="F:NAD binding"/>
    <property type="evidence" value="ECO:0007669"/>
    <property type="project" value="InterPro"/>
</dbReference>
<dbReference type="GO" id="GO:0030267">
    <property type="term" value="F:glyoxylate reductase (NADPH) activity"/>
    <property type="evidence" value="ECO:0007669"/>
    <property type="project" value="TreeGrafter"/>
</dbReference>
<dbReference type="Gene3D" id="3.40.50.720">
    <property type="entry name" value="NAD(P)-binding Rossmann-like Domain"/>
    <property type="match status" value="2"/>
</dbReference>
<evidence type="ECO:0000256" key="4">
    <source>
        <dbReference type="RuleBase" id="RU003719"/>
    </source>
</evidence>
<feature type="domain" description="D-isomer specific 2-hydroxyacid dehydrogenase NAD-binding" evidence="6">
    <location>
        <begin position="46"/>
        <end position="217"/>
    </location>
</feature>
<reference evidence="7" key="1">
    <citation type="submission" date="2022-03" db="EMBL/GenBank/DDBJ databases">
        <title>Fererhizobium litorale gen. nov., sp. nov., isolated from sandy sediments of the Sea of Japan seashore.</title>
        <authorList>
            <person name="Romanenko L."/>
            <person name="Kurilenko V."/>
            <person name="Otstavnykh N."/>
            <person name="Svetashev V."/>
            <person name="Tekutyeva L."/>
            <person name="Isaeva M."/>
            <person name="Mikhailov V."/>
        </authorList>
    </citation>
    <scope>NUCLEOTIDE SEQUENCE</scope>
    <source>
        <strain evidence="7">KMM 9576</strain>
    </source>
</reference>
<dbReference type="PANTHER" id="PTHR10996:SF178">
    <property type="entry name" value="2-HYDROXYACID DEHYDROGENASE YGL185C-RELATED"/>
    <property type="match status" value="1"/>
</dbReference>
<evidence type="ECO:0000256" key="1">
    <source>
        <dbReference type="ARBA" id="ARBA00022857"/>
    </source>
</evidence>
<gene>
    <name evidence="7" type="ORF">MRS75_06895</name>
</gene>
<evidence type="ECO:0000256" key="3">
    <source>
        <dbReference type="ARBA" id="ARBA00023027"/>
    </source>
</evidence>
<name>A0AAE3Q9R6_9HYPH</name>
<dbReference type="AlphaFoldDB" id="A0AAE3Q9R6"/>
<dbReference type="InterPro" id="IPR036291">
    <property type="entry name" value="NAD(P)-bd_dom_sf"/>
</dbReference>
<comment type="caution">
    <text evidence="7">The sequence shown here is derived from an EMBL/GenBank/DDBJ whole genome shotgun (WGS) entry which is preliminary data.</text>
</comment>
<feature type="domain" description="D-isomer specific 2-hydroxyacid dehydrogenase catalytic" evidence="5">
    <location>
        <begin position="1"/>
        <end position="246"/>
    </location>
</feature>
<accession>A0AAE3Q9R6</accession>
<evidence type="ECO:0000313" key="7">
    <source>
        <dbReference type="EMBL" id="MDI7921812.1"/>
    </source>
</evidence>
<comment type="similarity">
    <text evidence="4">Belongs to the D-isomer specific 2-hydroxyacid dehydrogenase family.</text>
</comment>
<dbReference type="FunFam" id="3.40.50.720:FF:000213">
    <property type="entry name" value="Putative 2-hydroxyacid dehydrogenase"/>
    <property type="match status" value="1"/>
</dbReference>
<keyword evidence="8" id="KW-1185">Reference proteome</keyword>
<dbReference type="GO" id="GO:0016618">
    <property type="term" value="F:hydroxypyruvate reductase [NAD(P)H] activity"/>
    <property type="evidence" value="ECO:0007669"/>
    <property type="project" value="TreeGrafter"/>
</dbReference>
<dbReference type="SUPFAM" id="SSF51735">
    <property type="entry name" value="NAD(P)-binding Rossmann-fold domains"/>
    <property type="match status" value="1"/>
</dbReference>